<dbReference type="SUPFAM" id="SSF103441">
    <property type="entry name" value="PetM subunit of the cytochrome b6f complex"/>
    <property type="match status" value="1"/>
</dbReference>
<evidence type="ECO:0008006" key="10">
    <source>
        <dbReference type="Google" id="ProtNLM"/>
    </source>
</evidence>
<keyword evidence="3 7" id="KW-0812">Transmembrane</keyword>
<evidence type="ECO:0000256" key="7">
    <source>
        <dbReference type="SAM" id="Phobius"/>
    </source>
</evidence>
<sequence>MLHPLFPVIFSSTLSSARLLSPFSYKTLPSTTAALPSLNPQHNTDCGFSHQSMAAISAAAAVSCSSLNSSMRRMPRVTYMKGMNSFSGLKANNNVSSLGLPACTAASFAKVLRSLRAPPKGKTESRGGAFSSTCNAAEEIFRIAAIMNGLVLVGVAVGFVLLRVEAWVEESES</sequence>
<accession>A0AAV8PV61</accession>
<dbReference type="EMBL" id="JAQQAF010000008">
    <property type="protein sequence ID" value="KAJ8464707.1"/>
    <property type="molecule type" value="Genomic_DNA"/>
</dbReference>
<keyword evidence="6 7" id="KW-0472">Membrane</keyword>
<evidence type="ECO:0000256" key="2">
    <source>
        <dbReference type="ARBA" id="ARBA00022448"/>
    </source>
</evidence>
<comment type="subcellular location">
    <subcellularLocation>
        <location evidence="1">Membrane</location>
        <topology evidence="1">Single-pass membrane protein</topology>
    </subcellularLocation>
</comment>
<evidence type="ECO:0000256" key="5">
    <source>
        <dbReference type="ARBA" id="ARBA00022989"/>
    </source>
</evidence>
<evidence type="ECO:0000256" key="4">
    <source>
        <dbReference type="ARBA" id="ARBA00022982"/>
    </source>
</evidence>
<name>A0AAV8PV61_ENSVE</name>
<keyword evidence="9" id="KW-1185">Reference proteome</keyword>
<comment type="caution">
    <text evidence="8">The sequence shown here is derived from an EMBL/GenBank/DDBJ whole genome shotgun (WGS) entry which is preliminary data.</text>
</comment>
<reference evidence="8 9" key="1">
    <citation type="submission" date="2022-12" db="EMBL/GenBank/DDBJ databases">
        <title>Chromosome-scale assembly of the Ensete ventricosum genome.</title>
        <authorList>
            <person name="Dussert Y."/>
            <person name="Stocks J."/>
            <person name="Wendawek A."/>
            <person name="Woldeyes F."/>
            <person name="Nichols R.A."/>
            <person name="Borrell J.S."/>
        </authorList>
    </citation>
    <scope>NUCLEOTIDE SEQUENCE [LARGE SCALE GENOMIC DNA]</scope>
    <source>
        <strain evidence="9">cv. Maze</strain>
        <tissue evidence="8">Seeds</tissue>
    </source>
</reference>
<dbReference type="HAMAP" id="MF_00396">
    <property type="entry name" value="Cytb6_f_PetM"/>
    <property type="match status" value="1"/>
</dbReference>
<gene>
    <name evidence="8" type="ORF">OPV22_027259</name>
</gene>
<keyword evidence="2" id="KW-0813">Transport</keyword>
<dbReference type="InterPro" id="IPR053333">
    <property type="entry name" value="Cytochrome_b6-f_sub7"/>
</dbReference>
<dbReference type="Pfam" id="PF08041">
    <property type="entry name" value="PetM"/>
    <property type="match status" value="1"/>
</dbReference>
<dbReference type="GO" id="GO:0009512">
    <property type="term" value="C:cytochrome b6f complex"/>
    <property type="evidence" value="ECO:0007669"/>
    <property type="project" value="InterPro"/>
</dbReference>
<evidence type="ECO:0000313" key="9">
    <source>
        <dbReference type="Proteomes" id="UP001222027"/>
    </source>
</evidence>
<dbReference type="InterPro" id="IPR012595">
    <property type="entry name" value="PetM_cyt_b6/f_cplx_su7"/>
</dbReference>
<evidence type="ECO:0000256" key="6">
    <source>
        <dbReference type="ARBA" id="ARBA00023136"/>
    </source>
</evidence>
<protein>
    <recommendedName>
        <fullName evidence="10">Cytochrome b6-f complex subunit 7</fullName>
    </recommendedName>
</protein>
<organism evidence="8 9">
    <name type="scientific">Ensete ventricosum</name>
    <name type="common">Abyssinian banana</name>
    <name type="synonym">Musa ensete</name>
    <dbReference type="NCBI Taxonomy" id="4639"/>
    <lineage>
        <taxon>Eukaryota</taxon>
        <taxon>Viridiplantae</taxon>
        <taxon>Streptophyta</taxon>
        <taxon>Embryophyta</taxon>
        <taxon>Tracheophyta</taxon>
        <taxon>Spermatophyta</taxon>
        <taxon>Magnoliopsida</taxon>
        <taxon>Liliopsida</taxon>
        <taxon>Zingiberales</taxon>
        <taxon>Musaceae</taxon>
        <taxon>Ensete</taxon>
    </lineage>
</organism>
<dbReference type="AlphaFoldDB" id="A0AAV8PV61"/>
<dbReference type="Proteomes" id="UP001222027">
    <property type="component" value="Unassembled WGS sequence"/>
</dbReference>
<evidence type="ECO:0000313" key="8">
    <source>
        <dbReference type="EMBL" id="KAJ8464707.1"/>
    </source>
</evidence>
<evidence type="ECO:0000256" key="1">
    <source>
        <dbReference type="ARBA" id="ARBA00004167"/>
    </source>
</evidence>
<keyword evidence="5 7" id="KW-1133">Transmembrane helix</keyword>
<dbReference type="GO" id="GO:0016020">
    <property type="term" value="C:membrane"/>
    <property type="evidence" value="ECO:0007669"/>
    <property type="project" value="UniProtKB-SubCell"/>
</dbReference>
<dbReference type="PANTHER" id="PTHR34951">
    <property type="entry name" value="B6F COMPLEX SUBUNIT, PUTATIVE, EXPRESSED-RELATED"/>
    <property type="match status" value="1"/>
</dbReference>
<dbReference type="PANTHER" id="PTHR34951:SF1">
    <property type="entry name" value="B6F COMPLEX SUBUNIT, PUTATIVE, EXPRESSED-RELATED"/>
    <property type="match status" value="1"/>
</dbReference>
<feature type="transmembrane region" description="Helical" evidence="7">
    <location>
        <begin position="140"/>
        <end position="162"/>
    </location>
</feature>
<keyword evidence="4" id="KW-0249">Electron transport</keyword>
<evidence type="ECO:0000256" key="3">
    <source>
        <dbReference type="ARBA" id="ARBA00022692"/>
    </source>
</evidence>
<proteinExistence type="inferred from homology"/>